<dbReference type="InterPro" id="IPR008333">
    <property type="entry name" value="Cbr1-like_FAD-bd_dom"/>
</dbReference>
<dbReference type="GO" id="GO:0016491">
    <property type="term" value="F:oxidoreductase activity"/>
    <property type="evidence" value="ECO:0007669"/>
    <property type="project" value="UniProtKB-KW"/>
</dbReference>
<organism evidence="11 12">
    <name type="scientific">Mycolicibacterium hodleri</name>
    <dbReference type="NCBI Taxonomy" id="49897"/>
    <lineage>
        <taxon>Bacteria</taxon>
        <taxon>Bacillati</taxon>
        <taxon>Actinomycetota</taxon>
        <taxon>Actinomycetes</taxon>
        <taxon>Mycobacteriales</taxon>
        <taxon>Mycobacteriaceae</taxon>
        <taxon>Mycolicibacterium</taxon>
    </lineage>
</organism>
<gene>
    <name evidence="11" type="ORF">D8S82_08460</name>
</gene>
<dbReference type="Gene3D" id="2.40.30.10">
    <property type="entry name" value="Translation factors"/>
    <property type="match status" value="1"/>
</dbReference>
<dbReference type="GO" id="GO:0046872">
    <property type="term" value="F:metal ion binding"/>
    <property type="evidence" value="ECO:0007669"/>
    <property type="project" value="UniProtKB-KW"/>
</dbReference>
<evidence type="ECO:0000256" key="8">
    <source>
        <dbReference type="ARBA" id="ARBA00023014"/>
    </source>
</evidence>
<evidence type="ECO:0000313" key="11">
    <source>
        <dbReference type="EMBL" id="TQR87078.1"/>
    </source>
</evidence>
<keyword evidence="4" id="KW-0479">Metal-binding</keyword>
<dbReference type="Gene3D" id="3.10.20.30">
    <property type="match status" value="1"/>
</dbReference>
<dbReference type="InterPro" id="IPR012675">
    <property type="entry name" value="Beta-grasp_dom_sf"/>
</dbReference>
<keyword evidence="3" id="KW-0001">2Fe-2S</keyword>
<dbReference type="InterPro" id="IPR017927">
    <property type="entry name" value="FAD-bd_FR_type"/>
</dbReference>
<keyword evidence="8" id="KW-0411">Iron-sulfur</keyword>
<dbReference type="GO" id="GO:0051537">
    <property type="term" value="F:2 iron, 2 sulfur cluster binding"/>
    <property type="evidence" value="ECO:0007669"/>
    <property type="project" value="UniProtKB-KW"/>
</dbReference>
<evidence type="ECO:0000313" key="12">
    <source>
        <dbReference type="Proteomes" id="UP000315759"/>
    </source>
</evidence>
<evidence type="ECO:0000256" key="1">
    <source>
        <dbReference type="ARBA" id="ARBA00001974"/>
    </source>
</evidence>
<keyword evidence="5" id="KW-0274">FAD</keyword>
<evidence type="ECO:0000256" key="7">
    <source>
        <dbReference type="ARBA" id="ARBA00023004"/>
    </source>
</evidence>
<dbReference type="InterPro" id="IPR036010">
    <property type="entry name" value="2Fe-2S_ferredoxin-like_sf"/>
</dbReference>
<accession>A0A544W4B6</accession>
<feature type="domain" description="2Fe-2S ferredoxin-type" evidence="9">
    <location>
        <begin position="297"/>
        <end position="378"/>
    </location>
</feature>
<dbReference type="Pfam" id="PF00970">
    <property type="entry name" value="FAD_binding_6"/>
    <property type="match status" value="1"/>
</dbReference>
<dbReference type="AlphaFoldDB" id="A0A544W4B6"/>
<dbReference type="Pfam" id="PF00175">
    <property type="entry name" value="NAD_binding_1"/>
    <property type="match status" value="1"/>
</dbReference>
<sequence>MSLNLRDLVRWTEKPARNVEAGTGSPTNLLRGLAARATTPLLPDDYLTLLNPLWSARELRGEVVDVQKETEDTATVTIRPGWGFSGEYQPGQYVGIGLSIDGKWHWRSYSLTSVPVRDKKLISITVKATPEGFLSTHLVNGVQPGTIVRLASPKGDFALPDPPPAKMLLVTAGSGITPVMAMLRSMNQRGQTSDVVHIHSAPSARDVIFHDELQELNRGEWPYELLLQLTADMGHLDFEAELDRLVPDWKDRPTWACGPPAMLDTLEKVWADGGVPEDHLHMERFVIARTDKGGEGGTVTFAISDKTIEVDGATSLLEAGEKVGIQMPFGCRMGICQTCVLPLESGHVRDFRSGNEHGEGDRIQTCISAASGDCTLNI</sequence>
<name>A0A544W4B6_9MYCO</name>
<dbReference type="CDD" id="cd06216">
    <property type="entry name" value="FNR_iron_sulfur_binding_2"/>
    <property type="match status" value="1"/>
</dbReference>
<evidence type="ECO:0000256" key="6">
    <source>
        <dbReference type="ARBA" id="ARBA00023002"/>
    </source>
</evidence>
<evidence type="ECO:0000259" key="10">
    <source>
        <dbReference type="PROSITE" id="PS51384"/>
    </source>
</evidence>
<dbReference type="PROSITE" id="PS51085">
    <property type="entry name" value="2FE2S_FER_2"/>
    <property type="match status" value="1"/>
</dbReference>
<dbReference type="PANTHER" id="PTHR47354:SF6">
    <property type="entry name" value="NADH OXIDOREDUCTASE HCR"/>
    <property type="match status" value="1"/>
</dbReference>
<dbReference type="SUPFAM" id="SSF63380">
    <property type="entry name" value="Riboflavin synthase domain-like"/>
    <property type="match status" value="1"/>
</dbReference>
<dbReference type="InterPro" id="IPR017938">
    <property type="entry name" value="Riboflavin_synthase-like_b-brl"/>
</dbReference>
<evidence type="ECO:0000256" key="3">
    <source>
        <dbReference type="ARBA" id="ARBA00022714"/>
    </source>
</evidence>
<evidence type="ECO:0000256" key="2">
    <source>
        <dbReference type="ARBA" id="ARBA00022630"/>
    </source>
</evidence>
<dbReference type="InterPro" id="IPR001433">
    <property type="entry name" value="OxRdtase_FAD/NAD-bd"/>
</dbReference>
<keyword evidence="7" id="KW-0408">Iron</keyword>
<dbReference type="RefSeq" id="WP_142551650.1">
    <property type="nucleotide sequence ID" value="NZ_VIFX01000008.1"/>
</dbReference>
<dbReference type="PANTHER" id="PTHR47354">
    <property type="entry name" value="NADH OXIDOREDUCTASE HCR"/>
    <property type="match status" value="1"/>
</dbReference>
<keyword evidence="12" id="KW-1185">Reference proteome</keyword>
<dbReference type="EMBL" id="VIFX01000008">
    <property type="protein sequence ID" value="TQR87078.1"/>
    <property type="molecule type" value="Genomic_DNA"/>
</dbReference>
<dbReference type="SUPFAM" id="SSF54292">
    <property type="entry name" value="2Fe-2S ferredoxin-like"/>
    <property type="match status" value="1"/>
</dbReference>
<dbReference type="PRINTS" id="PR00410">
    <property type="entry name" value="PHEHYDRXLASE"/>
</dbReference>
<dbReference type="InterPro" id="IPR001041">
    <property type="entry name" value="2Fe-2S_ferredoxin-type"/>
</dbReference>
<evidence type="ECO:0000259" key="9">
    <source>
        <dbReference type="PROSITE" id="PS51085"/>
    </source>
</evidence>
<dbReference type="Pfam" id="PF00111">
    <property type="entry name" value="Fer2"/>
    <property type="match status" value="1"/>
</dbReference>
<dbReference type="PRINTS" id="PR00371">
    <property type="entry name" value="FPNCR"/>
</dbReference>
<feature type="domain" description="FAD-binding FR-type" evidence="10">
    <location>
        <begin position="56"/>
        <end position="160"/>
    </location>
</feature>
<protein>
    <submittedName>
        <fullName evidence="11">Ferredoxin reductase</fullName>
    </submittedName>
</protein>
<dbReference type="CDD" id="cd00207">
    <property type="entry name" value="fer2"/>
    <property type="match status" value="1"/>
</dbReference>
<evidence type="ECO:0000256" key="4">
    <source>
        <dbReference type="ARBA" id="ARBA00022723"/>
    </source>
</evidence>
<dbReference type="InterPro" id="IPR050415">
    <property type="entry name" value="MRET"/>
</dbReference>
<dbReference type="InterPro" id="IPR001709">
    <property type="entry name" value="Flavoprot_Pyr_Nucl_cyt_Rdtase"/>
</dbReference>
<dbReference type="PROSITE" id="PS51384">
    <property type="entry name" value="FAD_FR"/>
    <property type="match status" value="1"/>
</dbReference>
<keyword evidence="2" id="KW-0285">Flavoprotein</keyword>
<dbReference type="InterPro" id="IPR039261">
    <property type="entry name" value="FNR_nucleotide-bd"/>
</dbReference>
<dbReference type="Gene3D" id="3.40.50.80">
    <property type="entry name" value="Nucleotide-binding domain of ferredoxin-NADP reductase (FNR) module"/>
    <property type="match status" value="1"/>
</dbReference>
<dbReference type="SUPFAM" id="SSF52343">
    <property type="entry name" value="Ferredoxin reductase-like, C-terminal NADP-linked domain"/>
    <property type="match status" value="1"/>
</dbReference>
<dbReference type="Proteomes" id="UP000315759">
    <property type="component" value="Unassembled WGS sequence"/>
</dbReference>
<proteinExistence type="predicted"/>
<comment type="cofactor">
    <cofactor evidence="1">
        <name>FAD</name>
        <dbReference type="ChEBI" id="CHEBI:57692"/>
    </cofactor>
</comment>
<keyword evidence="6" id="KW-0560">Oxidoreductase</keyword>
<reference evidence="11 12" key="1">
    <citation type="submission" date="2018-10" db="EMBL/GenBank/DDBJ databases">
        <title>Draft genome of Mycobacterium hodleri strain B.</title>
        <authorList>
            <person name="Amande T.J."/>
            <person name="Mcgenity T.J."/>
        </authorList>
    </citation>
    <scope>NUCLEOTIDE SEQUENCE [LARGE SCALE GENOMIC DNA]</scope>
    <source>
        <strain evidence="11 12">B</strain>
    </source>
</reference>
<evidence type="ECO:0000256" key="5">
    <source>
        <dbReference type="ARBA" id="ARBA00022827"/>
    </source>
</evidence>
<comment type="caution">
    <text evidence="11">The sequence shown here is derived from an EMBL/GenBank/DDBJ whole genome shotgun (WGS) entry which is preliminary data.</text>
</comment>